<keyword evidence="3" id="KW-1185">Reference proteome</keyword>
<dbReference type="RefSeq" id="WP_267152246.1">
    <property type="nucleotide sequence ID" value="NZ_JAPMLT010000008.1"/>
</dbReference>
<protein>
    <submittedName>
        <fullName evidence="2">ABC transporter permease subunit</fullName>
    </submittedName>
</protein>
<keyword evidence="1" id="KW-0812">Transmembrane</keyword>
<organism evidence="2 3">
    <name type="scientific">Tumebacillus lacus</name>
    <dbReference type="NCBI Taxonomy" id="2995335"/>
    <lineage>
        <taxon>Bacteria</taxon>
        <taxon>Bacillati</taxon>
        <taxon>Bacillota</taxon>
        <taxon>Bacilli</taxon>
        <taxon>Bacillales</taxon>
        <taxon>Alicyclobacillaceae</taxon>
        <taxon>Tumebacillus</taxon>
    </lineage>
</organism>
<sequence length="269" mass="29481">MNLALYRSMMKTHARTLFGYVSGIVLYQWLVIWIFPTIADNPNINELINSMPEGMRKAFGIEGGLNELTDYLANEFYGLLFVLILMIYSVMTAIQLVARLIDRGSMSYLLATSVSRSQVAVTQALVLISGLLLIALSSTVGGIAGVEWFVPERHTFETAAFVQINLMGMLLFLVIGGYSFLFSCLFNDEKRALAAAAGLTVLFYAADLVGKLSSDLDWLQNVTVFTLYRPAEIAQGTVEILPTAIGLAIAAVVLFVGSVTVFQKRDLPL</sequence>
<keyword evidence="1" id="KW-0472">Membrane</keyword>
<evidence type="ECO:0000313" key="3">
    <source>
        <dbReference type="Proteomes" id="UP001208017"/>
    </source>
</evidence>
<dbReference type="PANTHER" id="PTHR37305:SF2">
    <property type="entry name" value="BACITRACIN TRANSPORT PERMEASE PROTEIN BCRB"/>
    <property type="match status" value="1"/>
</dbReference>
<feature type="transmembrane region" description="Helical" evidence="1">
    <location>
        <begin position="17"/>
        <end position="35"/>
    </location>
</feature>
<feature type="transmembrane region" description="Helical" evidence="1">
    <location>
        <begin position="240"/>
        <end position="262"/>
    </location>
</feature>
<reference evidence="2 3" key="1">
    <citation type="submission" date="2022-11" db="EMBL/GenBank/DDBJ databases">
        <title>Study of microbial diversity in lake waters.</title>
        <authorList>
            <person name="Zhang J."/>
        </authorList>
    </citation>
    <scope>NUCLEOTIDE SEQUENCE [LARGE SCALE GENOMIC DNA]</scope>
    <source>
        <strain evidence="2 3">DT12</strain>
    </source>
</reference>
<feature type="transmembrane region" description="Helical" evidence="1">
    <location>
        <begin position="192"/>
        <end position="210"/>
    </location>
</feature>
<feature type="transmembrane region" description="Helical" evidence="1">
    <location>
        <begin position="76"/>
        <end position="98"/>
    </location>
</feature>
<feature type="transmembrane region" description="Helical" evidence="1">
    <location>
        <begin position="164"/>
        <end position="185"/>
    </location>
</feature>
<evidence type="ECO:0000313" key="2">
    <source>
        <dbReference type="EMBL" id="MCX7570996.1"/>
    </source>
</evidence>
<dbReference type="EMBL" id="JAPMLT010000008">
    <property type="protein sequence ID" value="MCX7570996.1"/>
    <property type="molecule type" value="Genomic_DNA"/>
</dbReference>
<dbReference type="Proteomes" id="UP001208017">
    <property type="component" value="Unassembled WGS sequence"/>
</dbReference>
<proteinExistence type="predicted"/>
<feature type="transmembrane region" description="Helical" evidence="1">
    <location>
        <begin position="119"/>
        <end position="144"/>
    </location>
</feature>
<name>A0ABT3X5U1_9BACL</name>
<keyword evidence="1" id="KW-1133">Transmembrane helix</keyword>
<comment type="caution">
    <text evidence="2">The sequence shown here is derived from an EMBL/GenBank/DDBJ whole genome shotgun (WGS) entry which is preliminary data.</text>
</comment>
<dbReference type="PANTHER" id="PTHR37305">
    <property type="entry name" value="INTEGRAL MEMBRANE PROTEIN-RELATED"/>
    <property type="match status" value="1"/>
</dbReference>
<gene>
    <name evidence="2" type="ORF">OS242_13685</name>
</gene>
<accession>A0ABT3X5U1</accession>
<evidence type="ECO:0000256" key="1">
    <source>
        <dbReference type="SAM" id="Phobius"/>
    </source>
</evidence>